<evidence type="ECO:0000313" key="1">
    <source>
        <dbReference type="EMBL" id="MDP9838219.1"/>
    </source>
</evidence>
<dbReference type="EMBL" id="JAUSRF010000009">
    <property type="protein sequence ID" value="MDP9838219.1"/>
    <property type="molecule type" value="Genomic_DNA"/>
</dbReference>
<name>A0ABT9PWG1_9HYPH</name>
<organism evidence="1 2">
    <name type="scientific">Neorhizobium huautlense</name>
    <dbReference type="NCBI Taxonomy" id="67774"/>
    <lineage>
        <taxon>Bacteria</taxon>
        <taxon>Pseudomonadati</taxon>
        <taxon>Pseudomonadota</taxon>
        <taxon>Alphaproteobacteria</taxon>
        <taxon>Hyphomicrobiales</taxon>
        <taxon>Rhizobiaceae</taxon>
        <taxon>Rhizobium/Agrobacterium group</taxon>
        <taxon>Neorhizobium</taxon>
    </lineage>
</organism>
<dbReference type="Proteomes" id="UP001241472">
    <property type="component" value="Unassembled WGS sequence"/>
</dbReference>
<evidence type="ECO:0000313" key="2">
    <source>
        <dbReference type="Proteomes" id="UP001241472"/>
    </source>
</evidence>
<dbReference type="RefSeq" id="WP_306835898.1">
    <property type="nucleotide sequence ID" value="NZ_JAUSRF010000009.1"/>
</dbReference>
<sequence length="195" mass="21894">MDRVMKRAALTAEDFEAVELYMLCNGSTFEELDFGLNHKFGTLFGEKGRDAEIALLEEKLQFRFPVSYIKAVVGLNGDTASSNFRSGWWRVVNDPEALILWSFTLSLSGEPSPKYPDENTLLIAEKFEAAGLADVPFGHGFRIDKINRVATDGWLYFNRNDGSLHFTEFDFAGTFLIAPDFETMMGQAVFVGYDA</sequence>
<evidence type="ECO:0008006" key="3">
    <source>
        <dbReference type="Google" id="ProtNLM"/>
    </source>
</evidence>
<accession>A0ABT9PWG1</accession>
<gene>
    <name evidence="1" type="ORF">J2T09_002986</name>
</gene>
<comment type="caution">
    <text evidence="1">The sequence shown here is derived from an EMBL/GenBank/DDBJ whole genome shotgun (WGS) entry which is preliminary data.</text>
</comment>
<protein>
    <recommendedName>
        <fullName evidence="3">SMI1/KNR4 family protein</fullName>
    </recommendedName>
</protein>
<keyword evidence="2" id="KW-1185">Reference proteome</keyword>
<reference evidence="1 2" key="1">
    <citation type="submission" date="2023-07" db="EMBL/GenBank/DDBJ databases">
        <title>Sorghum-associated microbial communities from plants grown in Nebraska, USA.</title>
        <authorList>
            <person name="Schachtman D."/>
        </authorList>
    </citation>
    <scope>NUCLEOTIDE SEQUENCE [LARGE SCALE GENOMIC DNA]</scope>
    <source>
        <strain evidence="1 2">DS1307</strain>
    </source>
</reference>
<proteinExistence type="predicted"/>